<dbReference type="EMBL" id="SNRW01004304">
    <property type="protein sequence ID" value="KAA6387613.1"/>
    <property type="molecule type" value="Genomic_DNA"/>
</dbReference>
<evidence type="ECO:0000313" key="3">
    <source>
        <dbReference type="Proteomes" id="UP000324800"/>
    </source>
</evidence>
<reference evidence="2 3" key="1">
    <citation type="submission" date="2019-03" db="EMBL/GenBank/DDBJ databases">
        <title>Single cell metagenomics reveals metabolic interactions within the superorganism composed of flagellate Streblomastix strix and complex community of Bacteroidetes bacteria on its surface.</title>
        <authorList>
            <person name="Treitli S.C."/>
            <person name="Kolisko M."/>
            <person name="Husnik F."/>
            <person name="Keeling P."/>
            <person name="Hampl V."/>
        </authorList>
    </citation>
    <scope>NUCLEOTIDE SEQUENCE [LARGE SCALE GENOMIC DNA]</scope>
    <source>
        <strain evidence="2">ST1C</strain>
    </source>
</reference>
<feature type="compositionally biased region" description="Basic and acidic residues" evidence="1">
    <location>
        <begin position="1"/>
        <end position="11"/>
    </location>
</feature>
<evidence type="ECO:0000256" key="1">
    <source>
        <dbReference type="SAM" id="MobiDB-lite"/>
    </source>
</evidence>
<proteinExistence type="predicted"/>
<feature type="region of interest" description="Disordered" evidence="1">
    <location>
        <begin position="1"/>
        <end position="21"/>
    </location>
</feature>
<gene>
    <name evidence="2" type="ORF">EZS28_016859</name>
</gene>
<protein>
    <submittedName>
        <fullName evidence="2">Uncharacterized protein</fullName>
    </submittedName>
</protein>
<name>A0A5J4VZB6_9EUKA</name>
<feature type="region of interest" description="Disordered" evidence="1">
    <location>
        <begin position="85"/>
        <end position="117"/>
    </location>
</feature>
<sequence length="147" mass="17115">MTDKQRYDSQRRPTPPLVPPITPQIQALLELQPLNQSSRQTASQLTQMQDYITEMQTRNYQPSPESQIEHQQQQMMQMQNYITQMQAHNYQQSPELAPSGPAEGSPELQPEQGEAQDVRADYQVNLRYQKITPEIVRELMTLYDPEI</sequence>
<comment type="caution">
    <text evidence="2">The sequence shown here is derived from an EMBL/GenBank/DDBJ whole genome shotgun (WGS) entry which is preliminary data.</text>
</comment>
<dbReference type="Proteomes" id="UP000324800">
    <property type="component" value="Unassembled WGS sequence"/>
</dbReference>
<dbReference type="AlphaFoldDB" id="A0A5J4VZB6"/>
<organism evidence="2 3">
    <name type="scientific">Streblomastix strix</name>
    <dbReference type="NCBI Taxonomy" id="222440"/>
    <lineage>
        <taxon>Eukaryota</taxon>
        <taxon>Metamonada</taxon>
        <taxon>Preaxostyla</taxon>
        <taxon>Oxymonadida</taxon>
        <taxon>Streblomastigidae</taxon>
        <taxon>Streblomastix</taxon>
    </lineage>
</organism>
<accession>A0A5J4VZB6</accession>
<evidence type="ECO:0000313" key="2">
    <source>
        <dbReference type="EMBL" id="KAA6387613.1"/>
    </source>
</evidence>